<protein>
    <recommendedName>
        <fullName evidence="3">HTH cro/C1-type domain-containing protein</fullName>
    </recommendedName>
</protein>
<evidence type="ECO:0000313" key="2">
    <source>
        <dbReference type="Proteomes" id="UP000659344"/>
    </source>
</evidence>
<comment type="caution">
    <text evidence="1">The sequence shown here is derived from an EMBL/GenBank/DDBJ whole genome shotgun (WGS) entry which is preliminary data.</text>
</comment>
<keyword evidence="2" id="KW-1185">Reference proteome</keyword>
<proteinExistence type="predicted"/>
<sequence length="99" mass="11350">MGNNKWTPAENAIIVGVLPEYRVRIENGEPAPDVANDLAKQILQYDVKFNFFNERKKPEILDSVNTITQHIKRMDDITKGVQLNRPAMQHELPWVGLLP</sequence>
<evidence type="ECO:0008006" key="3">
    <source>
        <dbReference type="Google" id="ProtNLM"/>
    </source>
</evidence>
<organism evidence="1 2">
    <name type="scientific">Paenibacillus segetis</name>
    <dbReference type="NCBI Taxonomy" id="1325360"/>
    <lineage>
        <taxon>Bacteria</taxon>
        <taxon>Bacillati</taxon>
        <taxon>Bacillota</taxon>
        <taxon>Bacilli</taxon>
        <taxon>Bacillales</taxon>
        <taxon>Paenibacillaceae</taxon>
        <taxon>Paenibacillus</taxon>
    </lineage>
</organism>
<name>A0ABQ1Y9I5_9BACL</name>
<evidence type="ECO:0000313" key="1">
    <source>
        <dbReference type="EMBL" id="GGH17266.1"/>
    </source>
</evidence>
<dbReference type="EMBL" id="BMFT01000001">
    <property type="protein sequence ID" value="GGH17266.1"/>
    <property type="molecule type" value="Genomic_DNA"/>
</dbReference>
<dbReference type="RefSeq" id="WP_188536853.1">
    <property type="nucleotide sequence ID" value="NZ_BMFT01000001.1"/>
</dbReference>
<gene>
    <name evidence="1" type="ORF">GCM10008013_12500</name>
</gene>
<reference evidence="2" key="1">
    <citation type="journal article" date="2019" name="Int. J. Syst. Evol. Microbiol.">
        <title>The Global Catalogue of Microorganisms (GCM) 10K type strain sequencing project: providing services to taxonomists for standard genome sequencing and annotation.</title>
        <authorList>
            <consortium name="The Broad Institute Genomics Platform"/>
            <consortium name="The Broad Institute Genome Sequencing Center for Infectious Disease"/>
            <person name="Wu L."/>
            <person name="Ma J."/>
        </authorList>
    </citation>
    <scope>NUCLEOTIDE SEQUENCE [LARGE SCALE GENOMIC DNA]</scope>
    <source>
        <strain evidence="2">CGMCC 1.12769</strain>
    </source>
</reference>
<accession>A0ABQ1Y9I5</accession>
<dbReference type="Proteomes" id="UP000659344">
    <property type="component" value="Unassembled WGS sequence"/>
</dbReference>